<evidence type="ECO:0000256" key="3">
    <source>
        <dbReference type="PROSITE-ProRule" id="PRU00023"/>
    </source>
</evidence>
<dbReference type="SUPFAM" id="SSF48403">
    <property type="entry name" value="Ankyrin repeat"/>
    <property type="match status" value="1"/>
</dbReference>
<comment type="caution">
    <text evidence="4">The sequence shown here is derived from an EMBL/GenBank/DDBJ whole genome shotgun (WGS) entry which is preliminary data.</text>
</comment>
<keyword evidence="1" id="KW-0677">Repeat</keyword>
<dbReference type="Gene3D" id="1.25.40.20">
    <property type="entry name" value="Ankyrin repeat-containing domain"/>
    <property type="match status" value="1"/>
</dbReference>
<sequence>MPHSLIEAVRRGDLEAVHRLATPATLEARDDEGLSALMWAARTGQGALTEALLAAGADVNARDARDYTALFHACHDPDEDRGHPDVVALLLQAGADQEACIGFGVRPLMYAAGNGEAAVVQVLLQAGADPLARNEVGRTALMMVKDRDYVDVINLLHEAEGQQEAGSCGARHAPDQQVITFMKPPVRGQ</sequence>
<gene>
    <name evidence="4" type="ORF">KAK06_18370</name>
</gene>
<dbReference type="Pfam" id="PF00023">
    <property type="entry name" value="Ank"/>
    <property type="match status" value="1"/>
</dbReference>
<dbReference type="PROSITE" id="PS50088">
    <property type="entry name" value="ANK_REPEAT"/>
    <property type="match status" value="2"/>
</dbReference>
<dbReference type="EMBL" id="JAGQDE010000019">
    <property type="protein sequence ID" value="MBQ0960927.1"/>
    <property type="molecule type" value="Genomic_DNA"/>
</dbReference>
<dbReference type="SMART" id="SM00248">
    <property type="entry name" value="ANK"/>
    <property type="match status" value="4"/>
</dbReference>
<evidence type="ECO:0000256" key="2">
    <source>
        <dbReference type="ARBA" id="ARBA00023043"/>
    </source>
</evidence>
<feature type="repeat" description="ANK" evidence="3">
    <location>
        <begin position="103"/>
        <end position="135"/>
    </location>
</feature>
<dbReference type="GO" id="GO:0005737">
    <property type="term" value="C:cytoplasm"/>
    <property type="evidence" value="ECO:0007669"/>
    <property type="project" value="TreeGrafter"/>
</dbReference>
<name>A0A941BKY2_9BURK</name>
<reference evidence="4" key="1">
    <citation type="submission" date="2021-04" db="EMBL/GenBank/DDBJ databases">
        <title>The genome sequence of Ideonella sp. 4Y11.</title>
        <authorList>
            <person name="Liu Y."/>
        </authorList>
    </citation>
    <scope>NUCLEOTIDE SEQUENCE</scope>
    <source>
        <strain evidence="4">4Y11</strain>
    </source>
</reference>
<dbReference type="PANTHER" id="PTHR24198:SF165">
    <property type="entry name" value="ANKYRIN REPEAT-CONTAINING PROTEIN-RELATED"/>
    <property type="match status" value="1"/>
</dbReference>
<evidence type="ECO:0000313" key="4">
    <source>
        <dbReference type="EMBL" id="MBQ0960927.1"/>
    </source>
</evidence>
<dbReference type="AlphaFoldDB" id="A0A941BKY2"/>
<keyword evidence="2 3" id="KW-0040">ANK repeat</keyword>
<evidence type="ECO:0000313" key="5">
    <source>
        <dbReference type="Proteomes" id="UP000678374"/>
    </source>
</evidence>
<dbReference type="RefSeq" id="WP_210803601.1">
    <property type="nucleotide sequence ID" value="NZ_JAGQDE010000019.1"/>
</dbReference>
<dbReference type="InterPro" id="IPR002110">
    <property type="entry name" value="Ankyrin_rpt"/>
</dbReference>
<evidence type="ECO:0000256" key="1">
    <source>
        <dbReference type="ARBA" id="ARBA00022737"/>
    </source>
</evidence>
<feature type="repeat" description="ANK" evidence="3">
    <location>
        <begin position="32"/>
        <end position="64"/>
    </location>
</feature>
<dbReference type="InterPro" id="IPR036770">
    <property type="entry name" value="Ankyrin_rpt-contain_sf"/>
</dbReference>
<protein>
    <submittedName>
        <fullName evidence="4">Ankyrin repeat domain-containing protein</fullName>
    </submittedName>
</protein>
<dbReference type="PROSITE" id="PS50297">
    <property type="entry name" value="ANK_REP_REGION"/>
    <property type="match status" value="2"/>
</dbReference>
<dbReference type="Proteomes" id="UP000678374">
    <property type="component" value="Unassembled WGS sequence"/>
</dbReference>
<dbReference type="PANTHER" id="PTHR24198">
    <property type="entry name" value="ANKYRIN REPEAT AND PROTEIN KINASE DOMAIN-CONTAINING PROTEIN"/>
    <property type="match status" value="1"/>
</dbReference>
<keyword evidence="5" id="KW-1185">Reference proteome</keyword>
<organism evidence="4 5">
    <name type="scientific">Ideonella aquatica</name>
    <dbReference type="NCBI Taxonomy" id="2824119"/>
    <lineage>
        <taxon>Bacteria</taxon>
        <taxon>Pseudomonadati</taxon>
        <taxon>Pseudomonadota</taxon>
        <taxon>Betaproteobacteria</taxon>
        <taxon>Burkholderiales</taxon>
        <taxon>Sphaerotilaceae</taxon>
        <taxon>Ideonella</taxon>
    </lineage>
</organism>
<accession>A0A941BKY2</accession>
<proteinExistence type="predicted"/>
<dbReference type="Pfam" id="PF12796">
    <property type="entry name" value="Ank_2"/>
    <property type="match status" value="1"/>
</dbReference>